<organism evidence="2 3">
    <name type="scientific">Pseudoxanthomonas gei</name>
    <dbReference type="NCBI Taxonomy" id="1383030"/>
    <lineage>
        <taxon>Bacteria</taxon>
        <taxon>Pseudomonadati</taxon>
        <taxon>Pseudomonadota</taxon>
        <taxon>Gammaproteobacteria</taxon>
        <taxon>Lysobacterales</taxon>
        <taxon>Lysobacteraceae</taxon>
        <taxon>Pseudoxanthomonas</taxon>
    </lineage>
</organism>
<feature type="transmembrane region" description="Helical" evidence="1">
    <location>
        <begin position="185"/>
        <end position="207"/>
    </location>
</feature>
<feature type="transmembrane region" description="Helical" evidence="1">
    <location>
        <begin position="219"/>
        <end position="239"/>
    </location>
</feature>
<keyword evidence="1" id="KW-1133">Transmembrane helix</keyword>
<reference evidence="2 3" key="1">
    <citation type="submission" date="2018-07" db="EMBL/GenBank/DDBJ databases">
        <title>Whole genome Sequencing of Pseudoxanthomonas gei KCTC 32298 (T).</title>
        <authorList>
            <person name="Kumar S."/>
            <person name="Bansal K."/>
            <person name="Kaur A."/>
            <person name="Patil P."/>
            <person name="Sharma S."/>
            <person name="Patil P.B."/>
        </authorList>
    </citation>
    <scope>NUCLEOTIDE SEQUENCE [LARGE SCALE GENOMIC DNA]</scope>
    <source>
        <strain evidence="2 3">KCTC 32298</strain>
    </source>
</reference>
<dbReference type="EMBL" id="QOVG01000001">
    <property type="protein sequence ID" value="NDK37267.1"/>
    <property type="molecule type" value="Genomic_DNA"/>
</dbReference>
<dbReference type="RefSeq" id="WP_162347844.1">
    <property type="nucleotide sequence ID" value="NZ_QOVG01000001.1"/>
</dbReference>
<evidence type="ECO:0000256" key="1">
    <source>
        <dbReference type="SAM" id="Phobius"/>
    </source>
</evidence>
<feature type="transmembrane region" description="Helical" evidence="1">
    <location>
        <begin position="137"/>
        <end position="165"/>
    </location>
</feature>
<accession>A0ABX0A9D9</accession>
<evidence type="ECO:0000313" key="3">
    <source>
        <dbReference type="Proteomes" id="UP001429354"/>
    </source>
</evidence>
<sequence>MNAVTTHNHKTNTFKWLLKREFWENRGGFLWAPVITGAIVSLLTLVLAVIGLVRFNQSHAGDSMRFEGSLAEHARQIGGIGDTALLVGISLTTLVLAFVVFFYALGCLYDDRRDRSVLFWKSLPASDLQMVLSKASWALLLAPIISIVVGVAIGIVLWVIIGAAAALAGMPNASAIFTHANPFSVIGNTLTIVPVYLLWALPAVGWLMLCSAWARSKPFLWAVLLPVLACVMVSMVGILPGTDINYGRIWYTLVYRGLMSVVPGSWAPASSAFENNMQHAQNSDIQGPADLMRLMNVSNLDVLGSADLWIGAAIGAAFIALAIYLRRWRELAD</sequence>
<protein>
    <submittedName>
        <fullName evidence="2">ABC transporter permease</fullName>
    </submittedName>
</protein>
<feature type="transmembrane region" description="Helical" evidence="1">
    <location>
        <begin position="29"/>
        <end position="55"/>
    </location>
</feature>
<feature type="transmembrane region" description="Helical" evidence="1">
    <location>
        <begin position="308"/>
        <end position="325"/>
    </location>
</feature>
<keyword evidence="3" id="KW-1185">Reference proteome</keyword>
<evidence type="ECO:0000313" key="2">
    <source>
        <dbReference type="EMBL" id="NDK37267.1"/>
    </source>
</evidence>
<feature type="transmembrane region" description="Helical" evidence="1">
    <location>
        <begin position="84"/>
        <end position="105"/>
    </location>
</feature>
<proteinExistence type="predicted"/>
<gene>
    <name evidence="2" type="ORF">DT603_00210</name>
</gene>
<name>A0ABX0A9D9_9GAMM</name>
<keyword evidence="1" id="KW-0472">Membrane</keyword>
<comment type="caution">
    <text evidence="2">The sequence shown here is derived from an EMBL/GenBank/DDBJ whole genome shotgun (WGS) entry which is preliminary data.</text>
</comment>
<keyword evidence="1" id="KW-0812">Transmembrane</keyword>
<dbReference type="Proteomes" id="UP001429354">
    <property type="component" value="Unassembled WGS sequence"/>
</dbReference>